<keyword evidence="6 7" id="KW-0472">Membrane</keyword>
<dbReference type="RefSeq" id="WP_376845719.1">
    <property type="nucleotide sequence ID" value="NZ_JBHSFW010000002.1"/>
</dbReference>
<organism evidence="9 10">
    <name type="scientific">Camelliibacillus cellulosilyticus</name>
    <dbReference type="NCBI Taxonomy" id="2174486"/>
    <lineage>
        <taxon>Bacteria</taxon>
        <taxon>Bacillati</taxon>
        <taxon>Bacillota</taxon>
        <taxon>Bacilli</taxon>
        <taxon>Bacillales</taxon>
        <taxon>Sporolactobacillaceae</taxon>
        <taxon>Camelliibacillus</taxon>
    </lineage>
</organism>
<proteinExistence type="predicted"/>
<dbReference type="InterPro" id="IPR011701">
    <property type="entry name" value="MFS"/>
</dbReference>
<dbReference type="Gene3D" id="1.20.1250.20">
    <property type="entry name" value="MFS general substrate transporter like domains"/>
    <property type="match status" value="1"/>
</dbReference>
<evidence type="ECO:0000256" key="2">
    <source>
        <dbReference type="ARBA" id="ARBA00022448"/>
    </source>
</evidence>
<feature type="domain" description="Major facilitator superfamily (MFS) profile" evidence="8">
    <location>
        <begin position="1"/>
        <end position="382"/>
    </location>
</feature>
<keyword evidence="2" id="KW-0813">Transport</keyword>
<comment type="caution">
    <text evidence="9">The sequence shown here is derived from an EMBL/GenBank/DDBJ whole genome shotgun (WGS) entry which is preliminary data.</text>
</comment>
<feature type="transmembrane region" description="Helical" evidence="7">
    <location>
        <begin position="159"/>
        <end position="177"/>
    </location>
</feature>
<evidence type="ECO:0000313" key="10">
    <source>
        <dbReference type="Proteomes" id="UP001596022"/>
    </source>
</evidence>
<evidence type="ECO:0000256" key="1">
    <source>
        <dbReference type="ARBA" id="ARBA00004651"/>
    </source>
</evidence>
<dbReference type="PANTHER" id="PTHR23517">
    <property type="entry name" value="RESISTANCE PROTEIN MDTM, PUTATIVE-RELATED-RELATED"/>
    <property type="match status" value="1"/>
</dbReference>
<dbReference type="InterPro" id="IPR020846">
    <property type="entry name" value="MFS_dom"/>
</dbReference>
<evidence type="ECO:0000256" key="5">
    <source>
        <dbReference type="ARBA" id="ARBA00022989"/>
    </source>
</evidence>
<evidence type="ECO:0000256" key="7">
    <source>
        <dbReference type="SAM" id="Phobius"/>
    </source>
</evidence>
<feature type="transmembrane region" description="Helical" evidence="7">
    <location>
        <begin position="356"/>
        <end position="378"/>
    </location>
</feature>
<keyword evidence="4 7" id="KW-0812">Transmembrane</keyword>
<feature type="transmembrane region" description="Helical" evidence="7">
    <location>
        <begin position="292"/>
        <end position="314"/>
    </location>
</feature>
<dbReference type="PROSITE" id="PS50850">
    <property type="entry name" value="MFS"/>
    <property type="match status" value="1"/>
</dbReference>
<name>A0ABV9GK43_9BACL</name>
<dbReference type="PANTHER" id="PTHR23517:SF2">
    <property type="entry name" value="MULTIDRUG RESISTANCE PROTEIN MDTH"/>
    <property type="match status" value="1"/>
</dbReference>
<feature type="transmembrane region" description="Helical" evidence="7">
    <location>
        <begin position="205"/>
        <end position="224"/>
    </location>
</feature>
<dbReference type="Proteomes" id="UP001596022">
    <property type="component" value="Unassembled WGS sequence"/>
</dbReference>
<evidence type="ECO:0000259" key="8">
    <source>
        <dbReference type="PROSITE" id="PS50850"/>
    </source>
</evidence>
<sequence length="385" mass="41395">MGKQTVMIAFCIFILALGGYTAMPLFVEMTTIHGITLVQVGLLSSVYIFTQKVTPLLFGPIGDAYGHKKMACIGEFFRGVGFIGLGSCNAYIMLLIFAAIAGTGGGAAGPSLKTLIMLGVPAKSRPQVSALRATASNAALVIGPGLAGLVIYFGYLKGIFLTAGVCYFAGVGLLLFLTEIKDTPKAQINQFNGFIYWEIGKNRPFIHLMIFMFIVWMLFAQLFVTLPDDAKLYTDHIEQIFLINGVLGLLLEYPVGCWMGRFYKPSLFFSLGTFLFLLSFLTFGFIHQLVGLYVGVVLLTIGELMIFPLAEALVAGLSSGDQNMGAYFGASSLSDGLGRPAGSILGPWLFTVAPSASLGWTVLSIVCGVLLLYCLVFLRSTYAKG</sequence>
<feature type="transmembrane region" description="Helical" evidence="7">
    <location>
        <begin position="236"/>
        <end position="255"/>
    </location>
</feature>
<comment type="subcellular location">
    <subcellularLocation>
        <location evidence="1">Cell membrane</location>
        <topology evidence="1">Multi-pass membrane protein</topology>
    </subcellularLocation>
</comment>
<reference evidence="10" key="1">
    <citation type="journal article" date="2019" name="Int. J. Syst. Evol. Microbiol.">
        <title>The Global Catalogue of Microorganisms (GCM) 10K type strain sequencing project: providing services to taxonomists for standard genome sequencing and annotation.</title>
        <authorList>
            <consortium name="The Broad Institute Genomics Platform"/>
            <consortium name="The Broad Institute Genome Sequencing Center for Infectious Disease"/>
            <person name="Wu L."/>
            <person name="Ma J."/>
        </authorList>
    </citation>
    <scope>NUCLEOTIDE SEQUENCE [LARGE SCALE GENOMIC DNA]</scope>
    <source>
        <strain evidence="10">CGMCC 1.16306</strain>
    </source>
</reference>
<dbReference type="Pfam" id="PF07690">
    <property type="entry name" value="MFS_1"/>
    <property type="match status" value="1"/>
</dbReference>
<evidence type="ECO:0000256" key="3">
    <source>
        <dbReference type="ARBA" id="ARBA00022475"/>
    </source>
</evidence>
<evidence type="ECO:0000313" key="9">
    <source>
        <dbReference type="EMBL" id="MFC4618674.1"/>
    </source>
</evidence>
<dbReference type="InterPro" id="IPR036259">
    <property type="entry name" value="MFS_trans_sf"/>
</dbReference>
<dbReference type="SUPFAM" id="SSF103473">
    <property type="entry name" value="MFS general substrate transporter"/>
    <property type="match status" value="1"/>
</dbReference>
<keyword evidence="10" id="KW-1185">Reference proteome</keyword>
<keyword evidence="3" id="KW-1003">Cell membrane</keyword>
<gene>
    <name evidence="9" type="ORF">ACFO4N_07980</name>
</gene>
<protein>
    <submittedName>
        <fullName evidence="9">MFS transporter</fullName>
    </submittedName>
</protein>
<feature type="transmembrane region" description="Helical" evidence="7">
    <location>
        <begin position="34"/>
        <end position="50"/>
    </location>
</feature>
<dbReference type="EMBL" id="JBHSFW010000002">
    <property type="protein sequence ID" value="MFC4618674.1"/>
    <property type="molecule type" value="Genomic_DNA"/>
</dbReference>
<accession>A0ABV9GK43</accession>
<evidence type="ECO:0000256" key="6">
    <source>
        <dbReference type="ARBA" id="ARBA00023136"/>
    </source>
</evidence>
<feature type="transmembrane region" description="Helical" evidence="7">
    <location>
        <begin position="90"/>
        <end position="109"/>
    </location>
</feature>
<feature type="transmembrane region" description="Helical" evidence="7">
    <location>
        <begin position="6"/>
        <end position="27"/>
    </location>
</feature>
<feature type="transmembrane region" description="Helical" evidence="7">
    <location>
        <begin position="130"/>
        <end position="153"/>
    </location>
</feature>
<feature type="transmembrane region" description="Helical" evidence="7">
    <location>
        <begin position="267"/>
        <end position="286"/>
    </location>
</feature>
<evidence type="ECO:0000256" key="4">
    <source>
        <dbReference type="ARBA" id="ARBA00022692"/>
    </source>
</evidence>
<keyword evidence="5 7" id="KW-1133">Transmembrane helix</keyword>
<dbReference type="InterPro" id="IPR050171">
    <property type="entry name" value="MFS_Transporters"/>
</dbReference>